<name>A0A822VD06_AGRTU</name>
<dbReference type="GO" id="GO:0008270">
    <property type="term" value="F:zinc ion binding"/>
    <property type="evidence" value="ECO:0007669"/>
    <property type="project" value="InterPro"/>
</dbReference>
<proteinExistence type="inferred from homology"/>
<dbReference type="NCBIfam" id="NF009920">
    <property type="entry name" value="PRK13381.1"/>
    <property type="match status" value="1"/>
</dbReference>
<evidence type="ECO:0000259" key="10">
    <source>
        <dbReference type="Pfam" id="PF07687"/>
    </source>
</evidence>
<feature type="binding site" evidence="9">
    <location>
        <position position="88"/>
    </location>
    <ligand>
        <name>Zn(2+)</name>
        <dbReference type="ChEBI" id="CHEBI:29105"/>
        <label>1</label>
    </ligand>
</feature>
<dbReference type="InterPro" id="IPR036264">
    <property type="entry name" value="Bact_exopeptidase_dim_dom"/>
</dbReference>
<feature type="active site" description="Proton acceptor" evidence="8">
    <location>
        <position position="182"/>
    </location>
</feature>
<feature type="binding site" evidence="9">
    <location>
        <position position="183"/>
    </location>
    <ligand>
        <name>Zn(2+)</name>
        <dbReference type="ChEBI" id="CHEBI:29105"/>
        <label>2</label>
    </ligand>
</feature>
<dbReference type="NCBIfam" id="NF003976">
    <property type="entry name" value="PRK05469.1"/>
    <property type="match status" value="1"/>
</dbReference>
<dbReference type="EMBL" id="FCNL01000040">
    <property type="protein sequence ID" value="CVI25046.1"/>
    <property type="molecule type" value="Genomic_DNA"/>
</dbReference>
<dbReference type="InterPro" id="IPR011650">
    <property type="entry name" value="Peptidase_M20_dimer"/>
</dbReference>
<reference evidence="11 12" key="1">
    <citation type="submission" date="2016-01" db="EMBL/GenBank/DDBJ databases">
        <authorList>
            <person name="Regsiter A."/>
            <person name="william w."/>
        </authorList>
    </citation>
    <scope>NUCLEOTIDE SEQUENCE [LARGE SCALE GENOMIC DNA]</scope>
    <source>
        <strain evidence="11 12">B6</strain>
    </source>
</reference>
<feature type="binding site" evidence="9">
    <location>
        <position position="150"/>
    </location>
    <ligand>
        <name>Zn(2+)</name>
        <dbReference type="ChEBI" id="CHEBI:29105"/>
        <label>2</label>
    </ligand>
</feature>
<feature type="active site" evidence="8">
    <location>
        <position position="90"/>
    </location>
</feature>
<evidence type="ECO:0000313" key="12">
    <source>
        <dbReference type="Proteomes" id="UP000192074"/>
    </source>
</evidence>
<keyword evidence="3 9" id="KW-0479">Metal-binding</keyword>
<dbReference type="GO" id="GO:0045148">
    <property type="term" value="F:tripeptide aminopeptidase activity"/>
    <property type="evidence" value="ECO:0007669"/>
    <property type="project" value="UniProtKB-UniRule"/>
</dbReference>
<keyword evidence="4 11" id="KW-0378">Hydrolase</keyword>
<dbReference type="GO" id="GO:0006508">
    <property type="term" value="P:proteolysis"/>
    <property type="evidence" value="ECO:0007669"/>
    <property type="project" value="UniProtKB-UniRule"/>
</dbReference>
<dbReference type="Proteomes" id="UP000192074">
    <property type="component" value="Unassembled WGS sequence"/>
</dbReference>
<dbReference type="PANTHER" id="PTHR42994">
    <property type="entry name" value="PEPTIDASE T"/>
    <property type="match status" value="1"/>
</dbReference>
<dbReference type="PANTHER" id="PTHR42994:SF1">
    <property type="entry name" value="PEPTIDASE T"/>
    <property type="match status" value="1"/>
</dbReference>
<feature type="binding site" evidence="9">
    <location>
        <position position="150"/>
    </location>
    <ligand>
        <name>Zn(2+)</name>
        <dbReference type="ChEBI" id="CHEBI:29105"/>
        <label>1</label>
    </ligand>
</feature>
<sequence>MDTTAGDATGLRDELLERFFRYVGIESQSNAASSELPSTPGQLKLALLLAQELQELGLEDVIVDDNAIVTAIRRGSDPNLPRVGFIAHLDTVDVGLSAIIKPQIKHFEGSDISLNSDHDIWLRVDDHPELRGWEGEDIVVGDGTSVLGADNKAAITVIMTLLARLEDDAPLGDIAIAFVPDEEIGLRGAKALDLARFPCDFAYTIDCCEQGEVVVENFNAASAEIVFTGVSAHPMSAKGILVNPLLMALDFISHFDRNDTPEFTEGREGYFWFKDLVASDSEARLKVMIRDFDKTGFEERKKRMGEVAALVAAQYPTGSVRSSVSGTYDNIGDHLAADPRASGLLFSALDHLGIAKKIIPMRGGTDGSALSARGIPTPNFFTGAYNFHSRFEFLPVPAFVKSYETALTICKLAGQGGVDLQLKTDIFRQRG</sequence>
<organism evidence="11 12">
    <name type="scientific">Agrobacterium tumefaciens str. B6</name>
    <dbReference type="NCBI Taxonomy" id="1183423"/>
    <lineage>
        <taxon>Bacteria</taxon>
        <taxon>Pseudomonadati</taxon>
        <taxon>Pseudomonadota</taxon>
        <taxon>Alphaproteobacteria</taxon>
        <taxon>Hyphomicrobiales</taxon>
        <taxon>Rhizobiaceae</taxon>
        <taxon>Rhizobium/Agrobacterium group</taxon>
        <taxon>Agrobacterium</taxon>
        <taxon>Agrobacterium tumefaciens complex</taxon>
    </lineage>
</organism>
<evidence type="ECO:0000256" key="8">
    <source>
        <dbReference type="PIRSR" id="PIRSR037215-1"/>
    </source>
</evidence>
<feature type="domain" description="Peptidase M20 dimerisation" evidence="10">
    <location>
        <begin position="215"/>
        <end position="317"/>
    </location>
</feature>
<comment type="similarity">
    <text evidence="1">Belongs to the peptidase M20B family.</text>
</comment>
<dbReference type="PROSITE" id="PS00758">
    <property type="entry name" value="ARGE_DAPE_CPG2_1"/>
    <property type="match status" value="1"/>
</dbReference>
<dbReference type="PIRSF" id="PIRSF037215">
    <property type="entry name" value="Peptidase_M20B"/>
    <property type="match status" value="1"/>
</dbReference>
<evidence type="ECO:0000256" key="4">
    <source>
        <dbReference type="ARBA" id="ARBA00022801"/>
    </source>
</evidence>
<dbReference type="RefSeq" id="WP_060723637.1">
    <property type="nucleotide sequence ID" value="NZ_LMVK01000008.1"/>
</dbReference>
<evidence type="ECO:0000313" key="11">
    <source>
        <dbReference type="EMBL" id="CVI25046.1"/>
    </source>
</evidence>
<gene>
    <name evidence="11" type="ORF">AGR4A_pAt10429</name>
</gene>
<evidence type="ECO:0000256" key="5">
    <source>
        <dbReference type="ARBA" id="ARBA00022833"/>
    </source>
</evidence>
<dbReference type="GO" id="GO:0008237">
    <property type="term" value="F:metallopeptidase activity"/>
    <property type="evidence" value="ECO:0007669"/>
    <property type="project" value="UniProtKB-KW"/>
</dbReference>
<dbReference type="NCBIfam" id="TIGR01882">
    <property type="entry name" value="peptidase-T"/>
    <property type="match status" value="1"/>
</dbReference>
<dbReference type="AlphaFoldDB" id="A0A822VD06"/>
<evidence type="ECO:0000256" key="6">
    <source>
        <dbReference type="ARBA" id="ARBA00023049"/>
    </source>
</evidence>
<dbReference type="SUPFAM" id="SSF53187">
    <property type="entry name" value="Zn-dependent exopeptidases"/>
    <property type="match status" value="1"/>
</dbReference>
<evidence type="ECO:0000256" key="7">
    <source>
        <dbReference type="NCBIfam" id="TIGR01882"/>
    </source>
</evidence>
<evidence type="ECO:0000256" key="2">
    <source>
        <dbReference type="ARBA" id="ARBA00022670"/>
    </source>
</evidence>
<dbReference type="SUPFAM" id="SSF55031">
    <property type="entry name" value="Bacterial exopeptidase dimerisation domain"/>
    <property type="match status" value="1"/>
</dbReference>
<feature type="binding site" evidence="9">
    <location>
        <position position="206"/>
    </location>
    <ligand>
        <name>Zn(2+)</name>
        <dbReference type="ChEBI" id="CHEBI:29105"/>
        <label>1</label>
    </ligand>
</feature>
<dbReference type="PROSITE" id="PS00759">
    <property type="entry name" value="ARGE_DAPE_CPG2_2"/>
    <property type="match status" value="1"/>
</dbReference>
<dbReference type="GO" id="GO:0006518">
    <property type="term" value="P:peptide metabolic process"/>
    <property type="evidence" value="ECO:0007669"/>
    <property type="project" value="InterPro"/>
</dbReference>
<protein>
    <recommendedName>
        <fullName evidence="7">Peptidase T</fullName>
        <ecNumber evidence="7">3.4.11.4</ecNumber>
    </recommendedName>
</protein>
<feature type="binding site" evidence="9">
    <location>
        <position position="388"/>
    </location>
    <ligand>
        <name>Zn(2+)</name>
        <dbReference type="ChEBI" id="CHEBI:29105"/>
        <label>2</label>
    </ligand>
</feature>
<dbReference type="InterPro" id="IPR010161">
    <property type="entry name" value="Peptidase_M20B"/>
</dbReference>
<keyword evidence="11" id="KW-0031">Aminopeptidase</keyword>
<dbReference type="Pfam" id="PF01546">
    <property type="entry name" value="Peptidase_M20"/>
    <property type="match status" value="1"/>
</dbReference>
<keyword evidence="5 9" id="KW-0862">Zinc</keyword>
<evidence type="ECO:0000256" key="9">
    <source>
        <dbReference type="PIRSR" id="PIRSR037215-2"/>
    </source>
</evidence>
<dbReference type="Gene3D" id="3.30.70.360">
    <property type="match status" value="1"/>
</dbReference>
<evidence type="ECO:0000256" key="1">
    <source>
        <dbReference type="ARBA" id="ARBA00009692"/>
    </source>
</evidence>
<accession>A0A822VD06</accession>
<dbReference type="InterPro" id="IPR001261">
    <property type="entry name" value="ArgE/DapE_CS"/>
</dbReference>
<keyword evidence="6" id="KW-0482">Metalloprotease</keyword>
<dbReference type="EC" id="3.4.11.4" evidence="7"/>
<keyword evidence="2" id="KW-0645">Protease</keyword>
<comment type="cofactor">
    <cofactor evidence="9">
        <name>Zn(2+)</name>
        <dbReference type="ChEBI" id="CHEBI:29105"/>
    </cofactor>
    <text evidence="9">Binds 2 Zn(2+) ions per subunit.</text>
</comment>
<evidence type="ECO:0000256" key="3">
    <source>
        <dbReference type="ARBA" id="ARBA00022723"/>
    </source>
</evidence>
<dbReference type="Pfam" id="PF07687">
    <property type="entry name" value="M20_dimer"/>
    <property type="match status" value="1"/>
</dbReference>
<comment type="caution">
    <text evidence="11">The sequence shown here is derived from an EMBL/GenBank/DDBJ whole genome shotgun (WGS) entry which is preliminary data.</text>
</comment>
<dbReference type="InterPro" id="IPR002933">
    <property type="entry name" value="Peptidase_M20"/>
</dbReference>
<dbReference type="Gene3D" id="3.40.630.10">
    <property type="entry name" value="Zn peptidases"/>
    <property type="match status" value="1"/>
</dbReference>